<evidence type="ECO:0000313" key="7">
    <source>
        <dbReference type="RefSeq" id="XP_025414208.1"/>
    </source>
</evidence>
<dbReference type="OrthoDB" id="341730at2759"/>
<dbReference type="Proteomes" id="UP000694846">
    <property type="component" value="Unplaced"/>
</dbReference>
<dbReference type="RefSeq" id="XP_025414208.1">
    <property type="nucleotide sequence ID" value="XM_025558423.1"/>
</dbReference>
<evidence type="ECO:0000259" key="4">
    <source>
        <dbReference type="SMART" id="SM01075"/>
    </source>
</evidence>
<dbReference type="SUPFAM" id="SSF46785">
    <property type="entry name" value="Winged helix' DNA-binding domain"/>
    <property type="match status" value="1"/>
</dbReference>
<reference evidence="5" key="1">
    <citation type="submission" date="2018-04" db="EMBL/GenBank/DDBJ databases">
        <title>Transcriptome assembly of Sipha flava.</title>
        <authorList>
            <person name="Scully E.D."/>
            <person name="Geib S.M."/>
            <person name="Palmer N.A."/>
            <person name="Koch K."/>
            <person name="Bradshaw J."/>
            <person name="Heng-Moss T."/>
            <person name="Sarath G."/>
        </authorList>
    </citation>
    <scope>NUCLEOTIDE SEQUENCE</scope>
</reference>
<gene>
    <name evidence="5" type="primary">cdt1_1</name>
    <name evidence="7" type="synonym">LOC112686222</name>
    <name evidence="5" type="ORF">g.81210</name>
</gene>
<dbReference type="InterPro" id="IPR036390">
    <property type="entry name" value="WH_DNA-bd_sf"/>
</dbReference>
<proteinExistence type="inferred from homology"/>
<feature type="compositionally biased region" description="Basic and acidic residues" evidence="3">
    <location>
        <begin position="91"/>
        <end position="106"/>
    </location>
</feature>
<dbReference type="CDD" id="cd08674">
    <property type="entry name" value="Cdt1_m"/>
    <property type="match status" value="1"/>
</dbReference>
<dbReference type="Pfam" id="PF08839">
    <property type="entry name" value="CDT1"/>
    <property type="match status" value="1"/>
</dbReference>
<accession>A0A2S2R9R5</accession>
<comment type="similarity">
    <text evidence="1">Belongs to the Cdt1 family.</text>
</comment>
<evidence type="ECO:0000313" key="5">
    <source>
        <dbReference type="EMBL" id="MBY86787.1"/>
    </source>
</evidence>
<dbReference type="AlphaFoldDB" id="A0A2S2R9R5"/>
<dbReference type="GO" id="GO:0000076">
    <property type="term" value="P:DNA replication checkpoint signaling"/>
    <property type="evidence" value="ECO:0007669"/>
    <property type="project" value="TreeGrafter"/>
</dbReference>
<dbReference type="GO" id="GO:0005634">
    <property type="term" value="C:nucleus"/>
    <property type="evidence" value="ECO:0007669"/>
    <property type="project" value="TreeGrafter"/>
</dbReference>
<dbReference type="GO" id="GO:0070182">
    <property type="term" value="F:DNA polymerase binding"/>
    <property type="evidence" value="ECO:0007669"/>
    <property type="project" value="TreeGrafter"/>
</dbReference>
<dbReference type="CDD" id="cd08767">
    <property type="entry name" value="Cdt1_c"/>
    <property type="match status" value="1"/>
</dbReference>
<dbReference type="InterPro" id="IPR032054">
    <property type="entry name" value="Cdt1_C"/>
</dbReference>
<dbReference type="Gene3D" id="1.10.10.1420">
    <property type="entry name" value="DNA replication factor Cdt1, C-terminal WH domain"/>
    <property type="match status" value="1"/>
</dbReference>
<feature type="domain" description="CDT1 Geminin-binding" evidence="4">
    <location>
        <begin position="258"/>
        <end position="413"/>
    </location>
</feature>
<dbReference type="GO" id="GO:0003677">
    <property type="term" value="F:DNA binding"/>
    <property type="evidence" value="ECO:0007669"/>
    <property type="project" value="InterPro"/>
</dbReference>
<dbReference type="GO" id="GO:0030174">
    <property type="term" value="P:regulation of DNA-templated DNA replication initiation"/>
    <property type="evidence" value="ECO:0007669"/>
    <property type="project" value="InterPro"/>
</dbReference>
<dbReference type="InterPro" id="IPR014939">
    <property type="entry name" value="CDT1_Gemini-bd-like"/>
</dbReference>
<dbReference type="InterPro" id="IPR038090">
    <property type="entry name" value="Cdt1_C_WH_dom_sf"/>
</dbReference>
<dbReference type="SMART" id="SM01075">
    <property type="entry name" value="CDT1"/>
    <property type="match status" value="1"/>
</dbReference>
<dbReference type="Pfam" id="PF16679">
    <property type="entry name" value="CDT1_C"/>
    <property type="match status" value="1"/>
</dbReference>
<reference evidence="7" key="2">
    <citation type="submission" date="2025-04" db="UniProtKB">
        <authorList>
            <consortium name="RefSeq"/>
        </authorList>
    </citation>
    <scope>IDENTIFICATION</scope>
    <source>
        <tissue evidence="7">Whole body</tissue>
    </source>
</reference>
<dbReference type="EMBL" id="GGMS01017584">
    <property type="protein sequence ID" value="MBY86787.1"/>
    <property type="molecule type" value="Transcribed_RNA"/>
</dbReference>
<feature type="region of interest" description="Disordered" evidence="3">
    <location>
        <begin position="89"/>
        <end position="111"/>
    </location>
</feature>
<organism evidence="5">
    <name type="scientific">Sipha flava</name>
    <name type="common">yellow sugarcane aphid</name>
    <dbReference type="NCBI Taxonomy" id="143950"/>
    <lineage>
        <taxon>Eukaryota</taxon>
        <taxon>Metazoa</taxon>
        <taxon>Ecdysozoa</taxon>
        <taxon>Arthropoda</taxon>
        <taxon>Hexapoda</taxon>
        <taxon>Insecta</taxon>
        <taxon>Pterygota</taxon>
        <taxon>Neoptera</taxon>
        <taxon>Paraneoptera</taxon>
        <taxon>Hemiptera</taxon>
        <taxon>Sternorrhyncha</taxon>
        <taxon>Aphidomorpha</taxon>
        <taxon>Aphidoidea</taxon>
        <taxon>Aphididae</taxon>
        <taxon>Sipha</taxon>
    </lineage>
</organism>
<dbReference type="GO" id="GO:0071163">
    <property type="term" value="P:DNA replication preinitiation complex assembly"/>
    <property type="evidence" value="ECO:0007669"/>
    <property type="project" value="InterPro"/>
</dbReference>
<protein>
    <submittedName>
        <fullName evidence="5 7">DNA replication factor Cdt1</fullName>
    </submittedName>
</protein>
<evidence type="ECO:0000313" key="6">
    <source>
        <dbReference type="Proteomes" id="UP000694846"/>
    </source>
</evidence>
<evidence type="ECO:0000256" key="2">
    <source>
        <dbReference type="ARBA" id="ARBA00023306"/>
    </source>
</evidence>
<dbReference type="PANTHER" id="PTHR28637:SF1">
    <property type="entry name" value="DNA REPLICATION FACTOR CDT1"/>
    <property type="match status" value="1"/>
</dbReference>
<evidence type="ECO:0000256" key="3">
    <source>
        <dbReference type="SAM" id="MobiDB-lite"/>
    </source>
</evidence>
<feature type="region of interest" description="Disordered" evidence="3">
    <location>
        <begin position="1"/>
        <end position="25"/>
    </location>
</feature>
<name>A0A2S2R9R5_9HEMI</name>
<dbReference type="InterPro" id="IPR045173">
    <property type="entry name" value="Cdt1"/>
</dbReference>
<dbReference type="GO" id="GO:0000278">
    <property type="term" value="P:mitotic cell cycle"/>
    <property type="evidence" value="ECO:0007669"/>
    <property type="project" value="TreeGrafter"/>
</dbReference>
<dbReference type="PANTHER" id="PTHR28637">
    <property type="entry name" value="DNA REPLICATION FACTOR CDT1"/>
    <property type="match status" value="1"/>
</dbReference>
<keyword evidence="6" id="KW-1185">Reference proteome</keyword>
<sequence>METKQNTLDGFVKSQKRPTNDDNMYKISKINSTNRTGIVKSSRKLSFDSSSSQTIKKQKVESDNTQTIFHGNLNVTHSKNTIIDNTLDTNETEHKNEVEPEREKTPDQSPSIKAKLRKELDLGEFRKSVHCKRNFKKLQEKISSVEQYQNDLKCIESKVEFAKSYYLSSFKSIDFMIHTNPIEPESIPVQKPKLKPTVLFPSSSKSMISPRKLMMETEATLPKVYVSAGKLLDEIESLKAMSPSKRYSALANSNTLPLPLKYRNLDELFKAMDTVLTVIFKRKERITFNKLKRGVQKLIRKHFTELHLAQIKTIVPEFFEFSLMKSSDKPSFELEISPVYGLENEDNVDLTELTNWRKKKFYNSLLGIMKKYHQEYLNKLTPPILIDEDKIIRWHPQFDVESVPDIIPSSLPKIEIDKPKIESVKDISDRSHALFVYNNILNRNFTMNREENKNVNVKNIPTEDAKSALKEAFKDIHNSFLSNIEAKQEENTKELMTRSLGQLNEDRIINRLPDIARRMRTYFLQLKRNVMPLEKVIDQLKQSYPEAMTNQDWKAHFNLLQEKVPHWIKINELDGVEHIQIEKKVRFEESVVIKLKN</sequence>
<keyword evidence="2" id="KW-0131">Cell cycle</keyword>
<evidence type="ECO:0000256" key="1">
    <source>
        <dbReference type="ARBA" id="ARBA00008356"/>
    </source>
</evidence>